<accession>A0ABQ6K6T9</accession>
<feature type="transmembrane region" description="Helical" evidence="8">
    <location>
        <begin position="266"/>
        <end position="287"/>
    </location>
</feature>
<evidence type="ECO:0000313" key="10">
    <source>
        <dbReference type="EMBL" id="GMA96104.1"/>
    </source>
</evidence>
<dbReference type="InterPro" id="IPR000515">
    <property type="entry name" value="MetI-like"/>
</dbReference>
<dbReference type="SUPFAM" id="SSF161098">
    <property type="entry name" value="MetI-like"/>
    <property type="match status" value="1"/>
</dbReference>
<evidence type="ECO:0000256" key="2">
    <source>
        <dbReference type="ARBA" id="ARBA00007069"/>
    </source>
</evidence>
<organism evidence="10 11">
    <name type="scientific">Pseudolysinimonas kribbensis</name>
    <dbReference type="NCBI Taxonomy" id="433641"/>
    <lineage>
        <taxon>Bacteria</taxon>
        <taxon>Bacillati</taxon>
        <taxon>Actinomycetota</taxon>
        <taxon>Actinomycetes</taxon>
        <taxon>Micrococcales</taxon>
        <taxon>Microbacteriaceae</taxon>
        <taxon>Pseudolysinimonas</taxon>
    </lineage>
</organism>
<keyword evidence="11" id="KW-1185">Reference proteome</keyword>
<evidence type="ECO:0000256" key="8">
    <source>
        <dbReference type="RuleBase" id="RU363032"/>
    </source>
</evidence>
<evidence type="ECO:0000259" key="9">
    <source>
        <dbReference type="PROSITE" id="PS50928"/>
    </source>
</evidence>
<dbReference type="Gene3D" id="1.10.3720.10">
    <property type="entry name" value="MetI-like"/>
    <property type="match status" value="1"/>
</dbReference>
<feature type="transmembrane region" description="Helical" evidence="8">
    <location>
        <begin position="113"/>
        <end position="142"/>
    </location>
</feature>
<dbReference type="InterPro" id="IPR035906">
    <property type="entry name" value="MetI-like_sf"/>
</dbReference>
<feature type="transmembrane region" description="Helical" evidence="8">
    <location>
        <begin position="20"/>
        <end position="43"/>
    </location>
</feature>
<dbReference type="EMBL" id="BSVB01000001">
    <property type="protein sequence ID" value="GMA96104.1"/>
    <property type="molecule type" value="Genomic_DNA"/>
</dbReference>
<feature type="domain" description="ABC transmembrane type-1" evidence="9">
    <location>
        <begin position="78"/>
        <end position="284"/>
    </location>
</feature>
<gene>
    <name evidence="10" type="ORF">GCM10025881_29280</name>
</gene>
<evidence type="ECO:0000256" key="7">
    <source>
        <dbReference type="ARBA" id="ARBA00023136"/>
    </source>
</evidence>
<evidence type="ECO:0000256" key="6">
    <source>
        <dbReference type="ARBA" id="ARBA00022989"/>
    </source>
</evidence>
<dbReference type="CDD" id="cd06261">
    <property type="entry name" value="TM_PBP2"/>
    <property type="match status" value="1"/>
</dbReference>
<evidence type="ECO:0000313" key="11">
    <source>
        <dbReference type="Proteomes" id="UP001157034"/>
    </source>
</evidence>
<keyword evidence="5 8" id="KW-0812">Transmembrane</keyword>
<dbReference type="PROSITE" id="PS50928">
    <property type="entry name" value="ABC_TM1"/>
    <property type="match status" value="1"/>
</dbReference>
<dbReference type="Pfam" id="PF00528">
    <property type="entry name" value="BPD_transp_1"/>
    <property type="match status" value="1"/>
</dbReference>
<keyword evidence="6 8" id="KW-1133">Transmembrane helix</keyword>
<dbReference type="PANTHER" id="PTHR42929">
    <property type="entry name" value="INNER MEMBRANE ABC TRANSPORTER PERMEASE PROTEIN YDCU-RELATED-RELATED"/>
    <property type="match status" value="1"/>
</dbReference>
<evidence type="ECO:0000256" key="4">
    <source>
        <dbReference type="ARBA" id="ARBA00022475"/>
    </source>
</evidence>
<dbReference type="RefSeq" id="WP_284254744.1">
    <property type="nucleotide sequence ID" value="NZ_BAAAQO010000004.1"/>
</dbReference>
<comment type="subcellular location">
    <subcellularLocation>
        <location evidence="1 8">Cell membrane</location>
        <topology evidence="1 8">Multi-pass membrane protein</topology>
    </subcellularLocation>
</comment>
<feature type="transmembrane region" description="Helical" evidence="8">
    <location>
        <begin position="162"/>
        <end position="188"/>
    </location>
</feature>
<feature type="transmembrane region" description="Helical" evidence="8">
    <location>
        <begin position="214"/>
        <end position="234"/>
    </location>
</feature>
<keyword evidence="7 8" id="KW-0472">Membrane</keyword>
<name>A0ABQ6K6T9_9MICO</name>
<evidence type="ECO:0000256" key="5">
    <source>
        <dbReference type="ARBA" id="ARBA00022692"/>
    </source>
</evidence>
<comment type="caution">
    <text evidence="10">The sequence shown here is derived from an EMBL/GenBank/DDBJ whole genome shotgun (WGS) entry which is preliminary data.</text>
</comment>
<evidence type="ECO:0000256" key="1">
    <source>
        <dbReference type="ARBA" id="ARBA00004651"/>
    </source>
</evidence>
<reference evidence="11" key="1">
    <citation type="journal article" date="2019" name="Int. J. Syst. Evol. Microbiol.">
        <title>The Global Catalogue of Microorganisms (GCM) 10K type strain sequencing project: providing services to taxonomists for standard genome sequencing and annotation.</title>
        <authorList>
            <consortium name="The Broad Institute Genomics Platform"/>
            <consortium name="The Broad Institute Genome Sequencing Center for Infectious Disease"/>
            <person name="Wu L."/>
            <person name="Ma J."/>
        </authorList>
    </citation>
    <scope>NUCLEOTIDE SEQUENCE [LARGE SCALE GENOMIC DNA]</scope>
    <source>
        <strain evidence="11">NBRC 108894</strain>
    </source>
</reference>
<evidence type="ECO:0000256" key="3">
    <source>
        <dbReference type="ARBA" id="ARBA00022448"/>
    </source>
</evidence>
<dbReference type="Proteomes" id="UP001157034">
    <property type="component" value="Unassembled WGS sequence"/>
</dbReference>
<keyword evidence="3 8" id="KW-0813">Transport</keyword>
<feature type="transmembrane region" description="Helical" evidence="8">
    <location>
        <begin position="78"/>
        <end position="101"/>
    </location>
</feature>
<comment type="similarity">
    <text evidence="2">Belongs to the binding-protein-dependent transport system permease family. CysTW subfamily.</text>
</comment>
<protein>
    <submittedName>
        <fullName evidence="10">ABC transporter permease</fullName>
    </submittedName>
</protein>
<proteinExistence type="inferred from homology"/>
<sequence length="301" mass="32454">MTTSAAERRDLGSWIRARGYTPTVWLVLPGVLFMVVFFIYPVIYGLNLSFQGRSGGISAYLDFFTNQFPHDSGSFQTLWTTLALALPSALICLVLAVPIAWRLRRGVRGVRVLTAIVMIPMTLGSVFVAEALNTLLGPAGWLNRLLLMLNLIHEPLRLTGNFTGVLIALVLTGFPFSFLLMLGFAAGIDPSLDRAASILGAGPTQRFWRIDLPLLLPGITITFALSFVLAFAVFPSATLLGNDAGPTRVLSKVAYQEYSNGNYANASATAVIMAVAQLIVLAIVFLIRGRLYRGSTAGGKG</sequence>
<keyword evidence="4" id="KW-1003">Cell membrane</keyword>
<dbReference type="PANTHER" id="PTHR42929:SF1">
    <property type="entry name" value="INNER MEMBRANE ABC TRANSPORTER PERMEASE PROTEIN YDCU-RELATED"/>
    <property type="match status" value="1"/>
</dbReference>